<dbReference type="AlphaFoldDB" id="A0A8H5Z7W1"/>
<evidence type="ECO:0000313" key="2">
    <source>
        <dbReference type="EMBL" id="KAF5844192.1"/>
    </source>
</evidence>
<reference evidence="2" key="1">
    <citation type="submission" date="2019-11" db="EMBL/GenBank/DDBJ databases">
        <title>Bipolaris sorokiniana Genome sequencing.</title>
        <authorList>
            <person name="Wang H."/>
        </authorList>
    </citation>
    <scope>NUCLEOTIDE SEQUENCE</scope>
</reference>
<comment type="caution">
    <text evidence="2">The sequence shown here is derived from an EMBL/GenBank/DDBJ whole genome shotgun (WGS) entry which is preliminary data.</text>
</comment>
<gene>
    <name evidence="2" type="ORF">GGP41_002266</name>
</gene>
<evidence type="ECO:0000313" key="3">
    <source>
        <dbReference type="Proteomes" id="UP000624244"/>
    </source>
</evidence>
<dbReference type="Proteomes" id="UP000624244">
    <property type="component" value="Unassembled WGS sequence"/>
</dbReference>
<name>A0A8H5Z7W1_COCSA</name>
<organism evidence="2 3">
    <name type="scientific">Cochliobolus sativus</name>
    <name type="common">Common root rot and spot blotch fungus</name>
    <name type="synonym">Bipolaris sorokiniana</name>
    <dbReference type="NCBI Taxonomy" id="45130"/>
    <lineage>
        <taxon>Eukaryota</taxon>
        <taxon>Fungi</taxon>
        <taxon>Dikarya</taxon>
        <taxon>Ascomycota</taxon>
        <taxon>Pezizomycotina</taxon>
        <taxon>Dothideomycetes</taxon>
        <taxon>Pleosporomycetidae</taxon>
        <taxon>Pleosporales</taxon>
        <taxon>Pleosporineae</taxon>
        <taxon>Pleosporaceae</taxon>
        <taxon>Bipolaris</taxon>
    </lineage>
</organism>
<accession>A0A8H5Z7W1</accession>
<proteinExistence type="predicted"/>
<dbReference type="EMBL" id="WNKQ01000027">
    <property type="protein sequence ID" value="KAF5844192.1"/>
    <property type="molecule type" value="Genomic_DNA"/>
</dbReference>
<feature type="region of interest" description="Disordered" evidence="1">
    <location>
        <begin position="1"/>
        <end position="77"/>
    </location>
</feature>
<evidence type="ECO:0000256" key="1">
    <source>
        <dbReference type="SAM" id="MobiDB-lite"/>
    </source>
</evidence>
<feature type="compositionally biased region" description="Basic residues" evidence="1">
    <location>
        <begin position="62"/>
        <end position="71"/>
    </location>
</feature>
<feature type="compositionally biased region" description="Basic and acidic residues" evidence="1">
    <location>
        <begin position="1"/>
        <end position="28"/>
    </location>
</feature>
<protein>
    <submittedName>
        <fullName evidence="2">Uncharacterized protein</fullName>
    </submittedName>
</protein>
<sequence length="77" mass="8813">MNDEARTRRRTKSEIIGKGKAKRAEQEANKQAQGKRKHSLPKRIAVEAVVEQEAEATTDKGARKKPWRCRKERTATL</sequence>